<comment type="similarity">
    <text evidence="1">Belongs to the outer membrane factor (OMF) (TC 1.B.17) family.</text>
</comment>
<keyword evidence="4" id="KW-1133">Transmembrane helix</keyword>
<dbReference type="Gene3D" id="1.20.1600.10">
    <property type="entry name" value="Outer membrane efflux proteins (OEP)"/>
    <property type="match status" value="1"/>
</dbReference>
<dbReference type="Pfam" id="PF02321">
    <property type="entry name" value="OEP"/>
    <property type="match status" value="2"/>
</dbReference>
<evidence type="ECO:0000256" key="4">
    <source>
        <dbReference type="SAM" id="Phobius"/>
    </source>
</evidence>
<accession>A0A0B6WSR9</accession>
<evidence type="ECO:0000313" key="5">
    <source>
        <dbReference type="EMBL" id="CDM64278.1"/>
    </source>
</evidence>
<dbReference type="AlphaFoldDB" id="A0A0B6WSR9"/>
<sequence length="531" mass="58781">MHHIFDRKSKRYPSLEVKRCDVGSGIRLCVMFSLMVIFGSCVNAGQRIFGAQGLGAESKRTAVEIQAPISREQTAIGLDQKGKRASAQYLDESGLTVEKLIDLAHQKRADLLAAQARVGAARARSLQAGLRPNPTLDIEYGTPRFLGGEAELDFAVGVSQLFELGGKRRLRREAARLEAERAEAEFRALERQIAADVRVSYARAVAAGRFLDTVDQLVALNEELERATAERVKRGDAAQVDLSLVRVELDRLRVERARALADLESEMIALRAAVGLDPTDSLRIVPLVERPPRLELSLPELTAIALRERADLQAARLAERASVARLKLVEARRTPDLAGTARFSRSRQIVDLPERIGGIALDKDNELTFGIQIELPIFNRNQGEIAAAANEQIQATREREALEAKIKRDVALAYRQYQAAAESLALFSTRVIPQTETVLASVRAAYGLGEFSVFDLLQEQRRLIESETAYSQTLRDYYSALAELERATGAPLPREAFAPRATSSAPRLDLKSIERLTASDPRWDDRDPGQR</sequence>
<dbReference type="PANTHER" id="PTHR30203:SF24">
    <property type="entry name" value="BLR4935 PROTEIN"/>
    <property type="match status" value="1"/>
</dbReference>
<evidence type="ECO:0000256" key="3">
    <source>
        <dbReference type="SAM" id="MobiDB-lite"/>
    </source>
</evidence>
<dbReference type="Proteomes" id="UP000031518">
    <property type="component" value="Unassembled WGS sequence"/>
</dbReference>
<dbReference type="InterPro" id="IPR003423">
    <property type="entry name" value="OMP_efflux"/>
</dbReference>
<keyword evidence="4" id="KW-0812">Transmembrane</keyword>
<proteinExistence type="inferred from homology"/>
<evidence type="ECO:0000313" key="6">
    <source>
        <dbReference type="Proteomes" id="UP000031518"/>
    </source>
</evidence>
<dbReference type="InterPro" id="IPR010131">
    <property type="entry name" value="MdtP/NodT-like"/>
</dbReference>
<dbReference type="RefSeq" id="WP_041973381.1">
    <property type="nucleotide sequence ID" value="NZ_CBXV010000001.1"/>
</dbReference>
<dbReference type="OrthoDB" id="9791261at2"/>
<keyword evidence="6" id="KW-1185">Reference proteome</keyword>
<dbReference type="STRING" id="454194.PYK22_00271"/>
<protein>
    <submittedName>
        <fullName evidence="5">Outer membrane protein</fullName>
    </submittedName>
</protein>
<feature type="region of interest" description="Disordered" evidence="3">
    <location>
        <begin position="492"/>
        <end position="513"/>
    </location>
</feature>
<dbReference type="SUPFAM" id="SSF56954">
    <property type="entry name" value="Outer membrane efflux proteins (OEP)"/>
    <property type="match status" value="1"/>
</dbReference>
<reference evidence="5 6" key="2">
    <citation type="submission" date="2015-01" db="EMBL/GenBank/DDBJ databases">
        <title>Complete genome sequence of Pyrinomonas methylaliphatogenes type strain K22T.</title>
        <authorList>
            <person name="Lee K.C.Y."/>
            <person name="Power J.F."/>
            <person name="Dunfield P.F."/>
            <person name="Morgan X.C."/>
            <person name="Huttenhower C."/>
            <person name="Stott M.B."/>
        </authorList>
    </citation>
    <scope>NUCLEOTIDE SEQUENCE [LARGE SCALE GENOMIC DNA]</scope>
    <source>
        <strain evidence="5 6">K22</strain>
    </source>
</reference>
<reference evidence="5 6" key="1">
    <citation type="submission" date="2013-12" db="EMBL/GenBank/DDBJ databases">
        <authorList>
            <person name="Stott M."/>
        </authorList>
    </citation>
    <scope>NUCLEOTIDE SEQUENCE [LARGE SCALE GENOMIC DNA]</scope>
    <source>
        <strain evidence="5 6">K22</strain>
    </source>
</reference>
<evidence type="ECO:0000256" key="2">
    <source>
        <dbReference type="SAM" id="Coils"/>
    </source>
</evidence>
<organism evidence="5 6">
    <name type="scientific">Pyrinomonas methylaliphatogenes</name>
    <dbReference type="NCBI Taxonomy" id="454194"/>
    <lineage>
        <taxon>Bacteria</taxon>
        <taxon>Pseudomonadati</taxon>
        <taxon>Acidobacteriota</taxon>
        <taxon>Blastocatellia</taxon>
        <taxon>Blastocatellales</taxon>
        <taxon>Pyrinomonadaceae</taxon>
        <taxon>Pyrinomonas</taxon>
    </lineage>
</organism>
<dbReference type="EMBL" id="CBXV010000001">
    <property type="protein sequence ID" value="CDM64278.1"/>
    <property type="molecule type" value="Genomic_DNA"/>
</dbReference>
<gene>
    <name evidence="5" type="ORF">PYK22_00271</name>
</gene>
<feature type="transmembrane region" description="Helical" evidence="4">
    <location>
        <begin position="20"/>
        <end position="39"/>
    </location>
</feature>
<feature type="coiled-coil region" evidence="2">
    <location>
        <begin position="167"/>
        <end position="230"/>
    </location>
</feature>
<evidence type="ECO:0000256" key="1">
    <source>
        <dbReference type="ARBA" id="ARBA00007613"/>
    </source>
</evidence>
<dbReference type="PANTHER" id="PTHR30203">
    <property type="entry name" value="OUTER MEMBRANE CATION EFFLUX PROTEIN"/>
    <property type="match status" value="1"/>
</dbReference>
<dbReference type="GO" id="GO:0015562">
    <property type="term" value="F:efflux transmembrane transporter activity"/>
    <property type="evidence" value="ECO:0007669"/>
    <property type="project" value="InterPro"/>
</dbReference>
<keyword evidence="2" id="KW-0175">Coiled coil</keyword>
<name>A0A0B6WSR9_9BACT</name>
<keyword evidence="4" id="KW-0472">Membrane</keyword>